<evidence type="ECO:0000313" key="1">
    <source>
        <dbReference type="EMBL" id="AVZ31317.1"/>
    </source>
</evidence>
<dbReference type="AlphaFoldDB" id="A0A2S0QAB8"/>
<dbReference type="GeneID" id="78019998"/>
<protein>
    <submittedName>
        <fullName evidence="1">Uncharacterized protein</fullName>
    </submittedName>
</protein>
<reference evidence="1 2" key="1">
    <citation type="submission" date="2017-03" db="EMBL/GenBank/DDBJ databases">
        <title>Comparative genomics of the toxic Baltic Sea cyanobacteria Nodularia spumigena UHCC 0039 and its response on varying salinity.</title>
        <authorList>
            <person name="Teikari J.E."/>
        </authorList>
    </citation>
    <scope>NUCLEOTIDE SEQUENCE [LARGE SCALE GENOMIC DNA]</scope>
    <source>
        <strain evidence="1 2">UHCC 0039</strain>
    </source>
</reference>
<evidence type="ECO:0000313" key="2">
    <source>
        <dbReference type="Proteomes" id="UP000244056"/>
    </source>
</evidence>
<gene>
    <name evidence="1" type="ORF">BMF81_03934</name>
</gene>
<accession>A0A2S0QAB8</accession>
<dbReference type="KEGG" id="nsp:BMF81_03934"/>
<dbReference type="RefSeq" id="WP_159076567.1">
    <property type="nucleotide sequence ID" value="NZ_CAWNZE010000001.1"/>
</dbReference>
<dbReference type="EMBL" id="CP020114">
    <property type="protein sequence ID" value="AVZ31317.1"/>
    <property type="molecule type" value="Genomic_DNA"/>
</dbReference>
<dbReference type="Proteomes" id="UP000244056">
    <property type="component" value="Chromosome"/>
</dbReference>
<proteinExistence type="predicted"/>
<organism evidence="1 2">
    <name type="scientific">Nodularia spumigena UHCC 0039</name>
    <dbReference type="NCBI Taxonomy" id="1914872"/>
    <lineage>
        <taxon>Bacteria</taxon>
        <taxon>Bacillati</taxon>
        <taxon>Cyanobacteriota</taxon>
        <taxon>Cyanophyceae</taxon>
        <taxon>Nostocales</taxon>
        <taxon>Nodulariaceae</taxon>
        <taxon>Nodularia</taxon>
    </lineage>
</organism>
<name>A0A2S0QAB8_NODSP</name>
<sequence length="54" mass="6236">MQAILELLQNILFSHNYIPHGHCYLWQKPLVALHLVSNALIAIAYYSIDISEKE</sequence>